<accession>A0AAD6Q2K3</accession>
<comment type="caution">
    <text evidence="1">The sequence shown here is derived from an EMBL/GenBank/DDBJ whole genome shotgun (WGS) entry which is preliminary data.</text>
</comment>
<dbReference type="AlphaFoldDB" id="A0AAD6Q2K3"/>
<keyword evidence="2" id="KW-1185">Reference proteome</keyword>
<name>A0AAD6Q2K3_9ROSI</name>
<sequence length="62" mass="7098">MREGFDWQTLKRIYDVHLVDASARLNLEGPALRFSAHLPIPQGPYRPDIIMILAQAYVAYAQ</sequence>
<proteinExistence type="predicted"/>
<reference evidence="1" key="1">
    <citation type="journal article" date="2023" name="Mol. Ecol. Resour.">
        <title>Chromosome-level genome assembly of a triploid poplar Populus alba 'Berolinensis'.</title>
        <authorList>
            <person name="Chen S."/>
            <person name="Yu Y."/>
            <person name="Wang X."/>
            <person name="Wang S."/>
            <person name="Zhang T."/>
            <person name="Zhou Y."/>
            <person name="He R."/>
            <person name="Meng N."/>
            <person name="Wang Y."/>
            <person name="Liu W."/>
            <person name="Liu Z."/>
            <person name="Liu J."/>
            <person name="Guo Q."/>
            <person name="Huang H."/>
            <person name="Sederoff R.R."/>
            <person name="Wang G."/>
            <person name="Qu G."/>
            <person name="Chen S."/>
        </authorList>
    </citation>
    <scope>NUCLEOTIDE SEQUENCE</scope>
    <source>
        <strain evidence="1">SC-2020</strain>
    </source>
</reference>
<organism evidence="1 2">
    <name type="scientific">Populus alba x Populus x berolinensis</name>
    <dbReference type="NCBI Taxonomy" id="444605"/>
    <lineage>
        <taxon>Eukaryota</taxon>
        <taxon>Viridiplantae</taxon>
        <taxon>Streptophyta</taxon>
        <taxon>Embryophyta</taxon>
        <taxon>Tracheophyta</taxon>
        <taxon>Spermatophyta</taxon>
        <taxon>Magnoliopsida</taxon>
        <taxon>eudicotyledons</taxon>
        <taxon>Gunneridae</taxon>
        <taxon>Pentapetalae</taxon>
        <taxon>rosids</taxon>
        <taxon>fabids</taxon>
        <taxon>Malpighiales</taxon>
        <taxon>Salicaceae</taxon>
        <taxon>Saliceae</taxon>
        <taxon>Populus</taxon>
    </lineage>
</organism>
<gene>
    <name evidence="1" type="ORF">NC653_028900</name>
</gene>
<evidence type="ECO:0000313" key="1">
    <source>
        <dbReference type="EMBL" id="KAJ6976869.1"/>
    </source>
</evidence>
<dbReference type="EMBL" id="JAQIZT010000012">
    <property type="protein sequence ID" value="KAJ6976869.1"/>
    <property type="molecule type" value="Genomic_DNA"/>
</dbReference>
<protein>
    <submittedName>
        <fullName evidence="1">Uncharacterized protein</fullName>
    </submittedName>
</protein>
<evidence type="ECO:0000313" key="2">
    <source>
        <dbReference type="Proteomes" id="UP001164929"/>
    </source>
</evidence>
<dbReference type="Proteomes" id="UP001164929">
    <property type="component" value="Chromosome 12"/>
</dbReference>